<evidence type="ECO:0000256" key="1">
    <source>
        <dbReference type="SAM" id="MobiDB-lite"/>
    </source>
</evidence>
<proteinExistence type="predicted"/>
<comment type="caution">
    <text evidence="3">The sequence shown here is derived from an EMBL/GenBank/DDBJ whole genome shotgun (WGS) entry which is preliminary data.</text>
</comment>
<dbReference type="AlphaFoldDB" id="A0A166Y0V0"/>
<evidence type="ECO:0000313" key="4">
    <source>
        <dbReference type="Proteomes" id="UP000076587"/>
    </source>
</evidence>
<feature type="signal peptide" evidence="2">
    <location>
        <begin position="1"/>
        <end position="24"/>
    </location>
</feature>
<dbReference type="EMBL" id="AUXT01000217">
    <property type="protein sequence ID" value="KZN41232.1"/>
    <property type="molecule type" value="Genomic_DNA"/>
</dbReference>
<sequence>MNTLKNLKTAISMALLTAFITGCGGGGGGGGDSAPSNTTGQTTQQATSADTTDQTQTTSDSATAEESNTDAAMPELSYEPEAALLQTAATASTELYVEPDFKFRTSDDISLELDGQDVFGESLAGRAIKVYSFSMEVPSVEDELMGNKQLIATLRFNSAGQLQHTLTVPQTTQTMLIRVDGMLETNQVLFKLDSSTSVTHTFN</sequence>
<dbReference type="PATRIC" id="fig|1365253.3.peg.5049"/>
<dbReference type="OrthoDB" id="6315176at2"/>
<dbReference type="RefSeq" id="WP_063379282.1">
    <property type="nucleotide sequence ID" value="NZ_AUXT01000217.1"/>
</dbReference>
<keyword evidence="2" id="KW-0732">Signal</keyword>
<reference evidence="3 4" key="1">
    <citation type="submission" date="2013-07" db="EMBL/GenBank/DDBJ databases">
        <title>Comparative Genomic and Metabolomic Analysis of Twelve Strains of Pseudoalteromonas luteoviolacea.</title>
        <authorList>
            <person name="Vynne N.G."/>
            <person name="Mansson M."/>
            <person name="Gram L."/>
        </authorList>
    </citation>
    <scope>NUCLEOTIDE SEQUENCE [LARGE SCALE GENOMIC DNA]</scope>
    <source>
        <strain evidence="3 4">NCIMB 1942</strain>
    </source>
</reference>
<dbReference type="PROSITE" id="PS51257">
    <property type="entry name" value="PROKAR_LIPOPROTEIN"/>
    <property type="match status" value="1"/>
</dbReference>
<organism evidence="3 4">
    <name type="scientific">Pseudoalteromonas luteoviolacea NCIMB 1942</name>
    <dbReference type="NCBI Taxonomy" id="1365253"/>
    <lineage>
        <taxon>Bacteria</taxon>
        <taxon>Pseudomonadati</taxon>
        <taxon>Pseudomonadota</taxon>
        <taxon>Gammaproteobacteria</taxon>
        <taxon>Alteromonadales</taxon>
        <taxon>Pseudoalteromonadaceae</taxon>
        <taxon>Pseudoalteromonas</taxon>
    </lineage>
</organism>
<dbReference type="Proteomes" id="UP000076587">
    <property type="component" value="Unassembled WGS sequence"/>
</dbReference>
<evidence type="ECO:0000313" key="3">
    <source>
        <dbReference type="EMBL" id="KZN41232.1"/>
    </source>
</evidence>
<evidence type="ECO:0000256" key="2">
    <source>
        <dbReference type="SAM" id="SignalP"/>
    </source>
</evidence>
<protein>
    <recommendedName>
        <fullName evidence="5">Lipoprotein</fullName>
    </recommendedName>
</protein>
<feature type="region of interest" description="Disordered" evidence="1">
    <location>
        <begin position="27"/>
        <end position="73"/>
    </location>
</feature>
<feature type="chain" id="PRO_5007882555" description="Lipoprotein" evidence="2">
    <location>
        <begin position="25"/>
        <end position="203"/>
    </location>
</feature>
<feature type="compositionally biased region" description="Low complexity" evidence="1">
    <location>
        <begin position="38"/>
        <end position="62"/>
    </location>
</feature>
<evidence type="ECO:0008006" key="5">
    <source>
        <dbReference type="Google" id="ProtNLM"/>
    </source>
</evidence>
<name>A0A166Y0V0_9GAMM</name>
<accession>A0A166Y0V0</accession>
<gene>
    <name evidence="3" type="ORF">N482_20425</name>
</gene>